<sequence>LGAKEKFLRISKTRLSSISTSGRETANCATTTEESRCLTLPGKFSPTFSLIASTVTWNNDSFRKVNAASAVTAEPSILSSPRVSCERSARRCGLTSTQPSWI</sequence>
<name>A0A0X3PCG0_SCHSO</name>
<gene>
    <name evidence="1" type="ORF">TR119479</name>
</gene>
<proteinExistence type="predicted"/>
<accession>A0A0X3PCG0</accession>
<feature type="non-terminal residue" evidence="1">
    <location>
        <position position="1"/>
    </location>
</feature>
<dbReference type="AlphaFoldDB" id="A0A0X3PCG0"/>
<reference evidence="1" key="1">
    <citation type="submission" date="2016-01" db="EMBL/GenBank/DDBJ databases">
        <title>Reference transcriptome for the parasite Schistocephalus solidus: insights into the molecular evolution of parasitism.</title>
        <authorList>
            <person name="Hebert F.O."/>
            <person name="Grambauer S."/>
            <person name="Barber I."/>
            <person name="Landry C.R."/>
            <person name="Aubin-Horth N."/>
        </authorList>
    </citation>
    <scope>NUCLEOTIDE SEQUENCE</scope>
</reference>
<protein>
    <submittedName>
        <fullName evidence="1">LINE-1 retrotransposable element ORF2 protein</fullName>
    </submittedName>
</protein>
<organism evidence="1">
    <name type="scientific">Schistocephalus solidus</name>
    <name type="common">Tapeworm</name>
    <dbReference type="NCBI Taxonomy" id="70667"/>
    <lineage>
        <taxon>Eukaryota</taxon>
        <taxon>Metazoa</taxon>
        <taxon>Spiralia</taxon>
        <taxon>Lophotrochozoa</taxon>
        <taxon>Platyhelminthes</taxon>
        <taxon>Cestoda</taxon>
        <taxon>Eucestoda</taxon>
        <taxon>Diphyllobothriidea</taxon>
        <taxon>Diphyllobothriidae</taxon>
        <taxon>Schistocephalus</taxon>
    </lineage>
</organism>
<dbReference type="EMBL" id="GEEE01015608">
    <property type="protein sequence ID" value="JAP47617.1"/>
    <property type="molecule type" value="Transcribed_RNA"/>
</dbReference>
<evidence type="ECO:0000313" key="1">
    <source>
        <dbReference type="EMBL" id="JAP47617.1"/>
    </source>
</evidence>